<keyword evidence="6" id="KW-0325">Glycoprotein</keyword>
<proteinExistence type="inferred from homology"/>
<organism evidence="11">
    <name type="scientific">Thelazia callipaeda</name>
    <name type="common">Oriental eyeworm</name>
    <name type="synonym">Parasitic nematode</name>
    <dbReference type="NCBI Taxonomy" id="103827"/>
    <lineage>
        <taxon>Eukaryota</taxon>
        <taxon>Metazoa</taxon>
        <taxon>Ecdysozoa</taxon>
        <taxon>Nematoda</taxon>
        <taxon>Chromadorea</taxon>
        <taxon>Rhabditida</taxon>
        <taxon>Spirurina</taxon>
        <taxon>Spiruromorpha</taxon>
        <taxon>Thelazioidea</taxon>
        <taxon>Thelaziidae</taxon>
        <taxon>Thelazia</taxon>
    </lineage>
</organism>
<dbReference type="EMBL" id="UYYF01000130">
    <property type="protein sequence ID" value="VDM96468.1"/>
    <property type="molecule type" value="Genomic_DNA"/>
</dbReference>
<dbReference type="Proteomes" id="UP000276776">
    <property type="component" value="Unassembled WGS sequence"/>
</dbReference>
<sequence>MGTVLTHVMHSCCLQQDIQKRMLHKYKIAAHRYIQWYVDIVEQNMIAVNDTVSYNGYVACRNTRQGRVSVTDNRGYTCNRNHVMLNGCCETGNAVRFSCASCELSSGCCSYYEHCVSCCLKPEQKNGLLPMIQSTSGHRLRELLAKSQFEICI</sequence>
<evidence type="ECO:0000313" key="10">
    <source>
        <dbReference type="Proteomes" id="UP000276776"/>
    </source>
</evidence>
<keyword evidence="4" id="KW-0333">Golgi apparatus</keyword>
<evidence type="ECO:0000256" key="5">
    <source>
        <dbReference type="ARBA" id="ARBA00023136"/>
    </source>
</evidence>
<dbReference type="PANTHER" id="PTHR13481">
    <property type="entry name" value="SREBP REGULATING GENE PROTEIN"/>
    <property type="match status" value="1"/>
</dbReference>
<dbReference type="GO" id="GO:2000640">
    <property type="term" value="P:positive regulation of SREBP signaling pathway"/>
    <property type="evidence" value="ECO:0007669"/>
    <property type="project" value="InterPro"/>
</dbReference>
<reference evidence="11" key="1">
    <citation type="submission" date="2016-04" db="UniProtKB">
        <authorList>
            <consortium name="WormBaseParasite"/>
        </authorList>
    </citation>
    <scope>IDENTIFICATION</scope>
</reference>
<comment type="similarity">
    <text evidence="7">Belongs to the SPRING family.</text>
</comment>
<name>A0A158RAY2_THECL</name>
<protein>
    <recommendedName>
        <fullName evidence="8">SREBP regulating gene protein</fullName>
    </recommendedName>
</protein>
<keyword evidence="2" id="KW-0812">Transmembrane</keyword>
<comment type="subcellular location">
    <subcellularLocation>
        <location evidence="1">Golgi apparatus membrane</location>
        <topology evidence="1">Single-pass membrane protein</topology>
    </subcellularLocation>
</comment>
<dbReference type="WBParaSite" id="TCLT_0000117701-mRNA-1">
    <property type="protein sequence ID" value="TCLT_0000117701-mRNA-1"/>
    <property type="gene ID" value="TCLT_0000117701"/>
</dbReference>
<evidence type="ECO:0000313" key="9">
    <source>
        <dbReference type="EMBL" id="VDM96468.1"/>
    </source>
</evidence>
<reference evidence="9 10" key="2">
    <citation type="submission" date="2018-11" db="EMBL/GenBank/DDBJ databases">
        <authorList>
            <consortium name="Pathogen Informatics"/>
        </authorList>
    </citation>
    <scope>NUCLEOTIDE SEQUENCE [LARGE SCALE GENOMIC DNA]</scope>
</reference>
<dbReference type="GO" id="GO:0000139">
    <property type="term" value="C:Golgi membrane"/>
    <property type="evidence" value="ECO:0007669"/>
    <property type="project" value="UniProtKB-SubCell"/>
</dbReference>
<dbReference type="Pfam" id="PF10218">
    <property type="entry name" value="SPRING1"/>
    <property type="match status" value="1"/>
</dbReference>
<keyword evidence="5" id="KW-0472">Membrane</keyword>
<evidence type="ECO:0000313" key="11">
    <source>
        <dbReference type="WBParaSite" id="TCLT_0000117701-mRNA-1"/>
    </source>
</evidence>
<dbReference type="OrthoDB" id="70142at2759"/>
<evidence type="ECO:0000256" key="4">
    <source>
        <dbReference type="ARBA" id="ARBA00023034"/>
    </source>
</evidence>
<accession>A0A158RAY2</accession>
<keyword evidence="10" id="KW-1185">Reference proteome</keyword>
<evidence type="ECO:0000256" key="7">
    <source>
        <dbReference type="ARBA" id="ARBA00023461"/>
    </source>
</evidence>
<dbReference type="InterPro" id="IPR019352">
    <property type="entry name" value="SPRING1"/>
</dbReference>
<evidence type="ECO:0000256" key="3">
    <source>
        <dbReference type="ARBA" id="ARBA00022989"/>
    </source>
</evidence>
<evidence type="ECO:0000256" key="2">
    <source>
        <dbReference type="ARBA" id="ARBA00022692"/>
    </source>
</evidence>
<dbReference type="AlphaFoldDB" id="A0A158RAY2"/>
<evidence type="ECO:0000256" key="1">
    <source>
        <dbReference type="ARBA" id="ARBA00004194"/>
    </source>
</evidence>
<evidence type="ECO:0000256" key="8">
    <source>
        <dbReference type="ARBA" id="ARBA00023485"/>
    </source>
</evidence>
<evidence type="ECO:0000256" key="6">
    <source>
        <dbReference type="ARBA" id="ARBA00023180"/>
    </source>
</evidence>
<keyword evidence="3" id="KW-1133">Transmembrane helix</keyword>
<dbReference type="PANTHER" id="PTHR13481:SF0">
    <property type="entry name" value="SREBP REGULATING GENE PROTEIN"/>
    <property type="match status" value="1"/>
</dbReference>
<gene>
    <name evidence="9" type="ORF">TCLT_LOCUS1178</name>
</gene>